<feature type="compositionally biased region" description="Pro residues" evidence="2">
    <location>
        <begin position="476"/>
        <end position="486"/>
    </location>
</feature>
<feature type="region of interest" description="Disordered" evidence="2">
    <location>
        <begin position="225"/>
        <end position="245"/>
    </location>
</feature>
<evidence type="ECO:0000313" key="4">
    <source>
        <dbReference type="RefSeq" id="XP_026689233.1"/>
    </source>
</evidence>
<protein>
    <submittedName>
        <fullName evidence="4">Uncharacterized protein LOC113473921</fullName>
    </submittedName>
</protein>
<organism evidence="3 4">
    <name type="scientific">Diaphorina citri</name>
    <name type="common">Asian citrus psyllid</name>
    <dbReference type="NCBI Taxonomy" id="121845"/>
    <lineage>
        <taxon>Eukaryota</taxon>
        <taxon>Metazoa</taxon>
        <taxon>Ecdysozoa</taxon>
        <taxon>Arthropoda</taxon>
        <taxon>Hexapoda</taxon>
        <taxon>Insecta</taxon>
        <taxon>Pterygota</taxon>
        <taxon>Neoptera</taxon>
        <taxon>Paraneoptera</taxon>
        <taxon>Hemiptera</taxon>
        <taxon>Sternorrhyncha</taxon>
        <taxon>Psylloidea</taxon>
        <taxon>Psyllidae</taxon>
        <taxon>Diaphorininae</taxon>
        <taxon>Diaphorina</taxon>
    </lineage>
</organism>
<keyword evidence="1" id="KW-0175">Coiled coil</keyword>
<name>A0A3Q0JPQ0_DIACI</name>
<dbReference type="AlphaFoldDB" id="A0A3Q0JPQ0"/>
<dbReference type="STRING" id="121845.A0A3Q0JPQ0"/>
<reference evidence="4" key="1">
    <citation type="submission" date="2025-08" db="UniProtKB">
        <authorList>
            <consortium name="RefSeq"/>
        </authorList>
    </citation>
    <scope>IDENTIFICATION</scope>
</reference>
<dbReference type="KEGG" id="dci:113473921"/>
<dbReference type="GO" id="GO:0008017">
    <property type="term" value="F:microtubule binding"/>
    <property type="evidence" value="ECO:0007669"/>
    <property type="project" value="TreeGrafter"/>
</dbReference>
<evidence type="ECO:0000256" key="2">
    <source>
        <dbReference type="SAM" id="MobiDB-lite"/>
    </source>
</evidence>
<feature type="region of interest" description="Disordered" evidence="2">
    <location>
        <begin position="63"/>
        <end position="118"/>
    </location>
</feature>
<dbReference type="InterPro" id="IPR051293">
    <property type="entry name" value="MTUS1/CCDC69"/>
</dbReference>
<dbReference type="PaxDb" id="121845-A0A3Q0JPQ0"/>
<evidence type="ECO:0000256" key="1">
    <source>
        <dbReference type="ARBA" id="ARBA00023054"/>
    </source>
</evidence>
<dbReference type="Proteomes" id="UP000079169">
    <property type="component" value="Unplaced"/>
</dbReference>
<dbReference type="PANTHER" id="PTHR24200">
    <property type="entry name" value="TOUCAN, ISOFORM A"/>
    <property type="match status" value="1"/>
</dbReference>
<dbReference type="GO" id="GO:0005634">
    <property type="term" value="C:nucleus"/>
    <property type="evidence" value="ECO:0007669"/>
    <property type="project" value="TreeGrafter"/>
</dbReference>
<dbReference type="GeneID" id="113473921"/>
<gene>
    <name evidence="4" type="primary">LOC113473921</name>
</gene>
<accession>A0A3Q0JPQ0</accession>
<dbReference type="GO" id="GO:0005737">
    <property type="term" value="C:cytoplasm"/>
    <property type="evidence" value="ECO:0007669"/>
    <property type="project" value="TreeGrafter"/>
</dbReference>
<feature type="region of interest" description="Disordered" evidence="2">
    <location>
        <begin position="538"/>
        <end position="575"/>
    </location>
</feature>
<sequence>MVGKLGKLAAFFSSKPNLDTSSAYNSSYSVYQKPTCYEDDVKSLQNFQRRSKGWSSLRLNRKLQKGKQPSDHNRLGPPTTQRVKTETNNNVQTRVRTTTSTVETRTTAPPSGGVPNPTPEVDLAPRLRHAVTAVDALGVLVQYLSVNLDAFSNPALKSEIERMRREWMQSKENLAQAEAAYKELQEDLTAQTQKFQEDITELRRTHEDTVHSLEARHEQEVLQLSRSHEEEKSSLQNKLQQETEQIQTQRREEILDLERKHLEEYEALKMDMKKKLASTEKESESRLSKLMEEYNRTVGEMKTRISQLESEKETLSLQYNALTKAEMNSKNPDSKLTHEVESLHHVLDLRNKDISELRLQNAFLAQDVEDLPSIRTKVAAQQTRIEDLTIPPSFTSFLNPDSKLTHEVESLHHVLDLRNKDISELRLQNAFLAQDVEDLPSIRTKVAAQQTRIEDLTIQLERKSEIEHEAMVPPDLLKPPLTPPTSPATRSSSASVSLAANTCCRSCPCSSRRVCQNEELQWALKQKSEALNVLAHSTPKKLPTCNHGKRMADMSERKKSSEESQSPPTSPKVLGVVEKSDSVSWVVELEDAPDIVSKYLRRTNSFRSVGQSPKRPTKSPRPSPSAPVDRERVRSVSVPVDHSVDKENIWEVEMSRSADNSLAEGDFDTFDMNLDSKEACDDAFYDKSTFSLDLQPSDILGYGEEEDKVKHAMEEDDELLGMDIGGVVPKDSAGEAMISSGEETSSRATSSCSHSEDESSSASSEGDIRLLSNECLAPSSPIHNNNTEETCREETKCLNIHTLQTILPNKCTNDDKLIQNFSKDFHASKQMEHGP</sequence>
<feature type="region of interest" description="Disordered" evidence="2">
    <location>
        <begin position="474"/>
        <end position="494"/>
    </location>
</feature>
<evidence type="ECO:0000313" key="3">
    <source>
        <dbReference type="Proteomes" id="UP000079169"/>
    </source>
</evidence>
<dbReference type="PANTHER" id="PTHR24200:SF11">
    <property type="entry name" value="TOUCAN, ISOFORM A"/>
    <property type="match status" value="1"/>
</dbReference>
<feature type="compositionally biased region" description="Low complexity" evidence="2">
    <location>
        <begin position="86"/>
        <end position="107"/>
    </location>
</feature>
<keyword evidence="3" id="KW-1185">Reference proteome</keyword>
<proteinExistence type="predicted"/>
<feature type="region of interest" description="Disordered" evidence="2">
    <location>
        <begin position="606"/>
        <end position="637"/>
    </location>
</feature>
<dbReference type="RefSeq" id="XP_026689233.1">
    <property type="nucleotide sequence ID" value="XM_026833432.1"/>
</dbReference>
<feature type="region of interest" description="Disordered" evidence="2">
    <location>
        <begin position="736"/>
        <end position="766"/>
    </location>
</feature>
<feature type="compositionally biased region" description="Basic and acidic residues" evidence="2">
    <location>
        <begin position="550"/>
        <end position="562"/>
    </location>
</feature>